<evidence type="ECO:0000313" key="1">
    <source>
        <dbReference type="EMBL" id="KMZ61504.1"/>
    </source>
</evidence>
<name>A0A0K9NXL7_ZOSMR</name>
<dbReference type="OrthoDB" id="9970435at2759"/>
<dbReference type="Proteomes" id="UP000036987">
    <property type="component" value="Unassembled WGS sequence"/>
</dbReference>
<organism evidence="1 2">
    <name type="scientific">Zostera marina</name>
    <name type="common">Eelgrass</name>
    <dbReference type="NCBI Taxonomy" id="29655"/>
    <lineage>
        <taxon>Eukaryota</taxon>
        <taxon>Viridiplantae</taxon>
        <taxon>Streptophyta</taxon>
        <taxon>Embryophyta</taxon>
        <taxon>Tracheophyta</taxon>
        <taxon>Spermatophyta</taxon>
        <taxon>Magnoliopsida</taxon>
        <taxon>Liliopsida</taxon>
        <taxon>Zosteraceae</taxon>
        <taxon>Zostera</taxon>
    </lineage>
</organism>
<dbReference type="EMBL" id="LFYR01001475">
    <property type="protein sequence ID" value="KMZ61504.1"/>
    <property type="molecule type" value="Genomic_DNA"/>
</dbReference>
<reference evidence="2" key="1">
    <citation type="journal article" date="2016" name="Nature">
        <title>The genome of the seagrass Zostera marina reveals angiosperm adaptation to the sea.</title>
        <authorList>
            <person name="Olsen J.L."/>
            <person name="Rouze P."/>
            <person name="Verhelst B."/>
            <person name="Lin Y.-C."/>
            <person name="Bayer T."/>
            <person name="Collen J."/>
            <person name="Dattolo E."/>
            <person name="De Paoli E."/>
            <person name="Dittami S."/>
            <person name="Maumus F."/>
            <person name="Michel G."/>
            <person name="Kersting A."/>
            <person name="Lauritano C."/>
            <person name="Lohaus R."/>
            <person name="Toepel M."/>
            <person name="Tonon T."/>
            <person name="Vanneste K."/>
            <person name="Amirebrahimi M."/>
            <person name="Brakel J."/>
            <person name="Bostroem C."/>
            <person name="Chovatia M."/>
            <person name="Grimwood J."/>
            <person name="Jenkins J.W."/>
            <person name="Jueterbock A."/>
            <person name="Mraz A."/>
            <person name="Stam W.T."/>
            <person name="Tice H."/>
            <person name="Bornberg-Bauer E."/>
            <person name="Green P.J."/>
            <person name="Pearson G.A."/>
            <person name="Procaccini G."/>
            <person name="Duarte C.M."/>
            <person name="Schmutz J."/>
            <person name="Reusch T.B.H."/>
            <person name="Van de Peer Y."/>
        </authorList>
    </citation>
    <scope>NUCLEOTIDE SEQUENCE [LARGE SCALE GENOMIC DNA]</scope>
    <source>
        <strain evidence="2">cv. Finnish</strain>
    </source>
</reference>
<accession>A0A0K9NXL7</accession>
<gene>
    <name evidence="1" type="ORF">ZOSMA_522G00030</name>
</gene>
<comment type="caution">
    <text evidence="1">The sequence shown here is derived from an EMBL/GenBank/DDBJ whole genome shotgun (WGS) entry which is preliminary data.</text>
</comment>
<proteinExistence type="predicted"/>
<evidence type="ECO:0000313" key="2">
    <source>
        <dbReference type="Proteomes" id="UP000036987"/>
    </source>
</evidence>
<keyword evidence="2" id="KW-1185">Reference proteome</keyword>
<protein>
    <submittedName>
        <fullName evidence="1">Uncharacterized protein</fullName>
    </submittedName>
</protein>
<sequence length="86" mass="9660">MEVAGEGSEPCLKDGARLCEHSGWVYHIGVNSIGKVYCNLRFLFLRGKGVAMYKRDPTKNTGIVVINQFQTSPFIVFEFNECSKLN</sequence>
<dbReference type="AlphaFoldDB" id="A0A0K9NXL7"/>